<feature type="signal peptide" evidence="2">
    <location>
        <begin position="1"/>
        <end position="16"/>
    </location>
</feature>
<protein>
    <submittedName>
        <fullName evidence="3">Uncharacterized protein</fullName>
    </submittedName>
</protein>
<dbReference type="EMBL" id="WJBH02000001">
    <property type="protein sequence ID" value="KAI9564945.1"/>
    <property type="molecule type" value="Genomic_DNA"/>
</dbReference>
<proteinExistence type="predicted"/>
<name>A0AAD5Q305_9CRUS</name>
<sequence length="540" mass="59434">MKPIVLVVIIAVTVYAVDKPLNRLGKSDIERILQDIAERGEELPEEGDEVDSDKGDVIEALRALYAHRCKRNTVDQTENKRLIEIDALVEKLWADKEKQANGEAATGASVTEQKEEHSTEQEVKTPRKNVSHPRFENTPEYTHDRRKLERNKFERKNGKKGNRKTVTVVQDEVHPTDADKPIDTRPVIKEAEERKHHKIGNQKKKITKHNENEESDEHPDSTESISEDSTPVKSRKVSVTVEPVTVESHELATDAPEESFTSDSASLAPAADHTPVISEDLPPVASAGPAPVPTEDSTPVGSTDPATVAPADPTTVASAGASDDAADEEMTVSPSKAINLGQARLKRQDTTAESQKKKRTEKLAQRKSTVVSDRLAANAESRVPRKEKSPIEVNNKTSEEDRVNRKHGSPTKKAHYGEKEGEEKNVKPQKKDDERQTDRTVGRRVSVKTTQNVRPHVRVTDKQPPVSSTGDMGNVGSGEVIRAKNPQTNPKSIYYVTADPKNIKTGAKKASAARDSVFNKDQTPVEREVQASASTEKPAA</sequence>
<feature type="compositionally biased region" description="Basic and acidic residues" evidence="1">
    <location>
        <begin position="112"/>
        <end position="125"/>
    </location>
</feature>
<feature type="compositionally biased region" description="Polar residues" evidence="1">
    <location>
        <begin position="222"/>
        <end position="232"/>
    </location>
</feature>
<feature type="compositionally biased region" description="Basic and acidic residues" evidence="1">
    <location>
        <begin position="133"/>
        <end position="156"/>
    </location>
</feature>
<comment type="caution">
    <text evidence="3">The sequence shown here is derived from an EMBL/GenBank/DDBJ whole genome shotgun (WGS) entry which is preliminary data.</text>
</comment>
<feature type="region of interest" description="Disordered" evidence="1">
    <location>
        <begin position="505"/>
        <end position="540"/>
    </location>
</feature>
<feature type="compositionally biased region" description="Basic and acidic residues" evidence="1">
    <location>
        <begin position="415"/>
        <end position="441"/>
    </location>
</feature>
<feature type="compositionally biased region" description="Low complexity" evidence="1">
    <location>
        <begin position="302"/>
        <end position="323"/>
    </location>
</feature>
<feature type="compositionally biased region" description="Polar residues" evidence="1">
    <location>
        <begin position="531"/>
        <end position="540"/>
    </location>
</feature>
<dbReference type="Proteomes" id="UP000820818">
    <property type="component" value="Linkage Group LG1"/>
</dbReference>
<keyword evidence="4" id="KW-1185">Reference proteome</keyword>
<feature type="compositionally biased region" description="Basic and acidic residues" evidence="1">
    <location>
        <begin position="171"/>
        <end position="194"/>
    </location>
</feature>
<evidence type="ECO:0000313" key="4">
    <source>
        <dbReference type="Proteomes" id="UP000820818"/>
    </source>
</evidence>
<keyword evidence="2" id="KW-0732">Signal</keyword>
<evidence type="ECO:0000256" key="1">
    <source>
        <dbReference type="SAM" id="MobiDB-lite"/>
    </source>
</evidence>
<feature type="compositionally biased region" description="Low complexity" evidence="1">
    <location>
        <begin position="237"/>
        <end position="246"/>
    </location>
</feature>
<evidence type="ECO:0000256" key="2">
    <source>
        <dbReference type="SAM" id="SignalP"/>
    </source>
</evidence>
<evidence type="ECO:0000313" key="3">
    <source>
        <dbReference type="EMBL" id="KAI9564945.1"/>
    </source>
</evidence>
<reference evidence="3 4" key="1">
    <citation type="submission" date="2022-05" db="EMBL/GenBank/DDBJ databases">
        <title>A multi-omics perspective on studying reproductive biology in Daphnia sinensis.</title>
        <authorList>
            <person name="Jia J."/>
        </authorList>
    </citation>
    <scope>NUCLEOTIDE SEQUENCE [LARGE SCALE GENOMIC DNA]</scope>
    <source>
        <strain evidence="3 4">WSL</strain>
    </source>
</reference>
<feature type="compositionally biased region" description="Basic residues" evidence="1">
    <location>
        <begin position="195"/>
        <end position="207"/>
    </location>
</feature>
<feature type="region of interest" description="Disordered" evidence="1">
    <location>
        <begin position="99"/>
        <end position="486"/>
    </location>
</feature>
<feature type="compositionally biased region" description="Basic residues" evidence="1">
    <location>
        <begin position="404"/>
        <end position="414"/>
    </location>
</feature>
<dbReference type="AlphaFoldDB" id="A0AAD5Q305"/>
<accession>A0AAD5Q305</accession>
<organism evidence="3 4">
    <name type="scientific">Daphnia sinensis</name>
    <dbReference type="NCBI Taxonomy" id="1820382"/>
    <lineage>
        <taxon>Eukaryota</taxon>
        <taxon>Metazoa</taxon>
        <taxon>Ecdysozoa</taxon>
        <taxon>Arthropoda</taxon>
        <taxon>Crustacea</taxon>
        <taxon>Branchiopoda</taxon>
        <taxon>Diplostraca</taxon>
        <taxon>Cladocera</taxon>
        <taxon>Anomopoda</taxon>
        <taxon>Daphniidae</taxon>
        <taxon>Daphnia</taxon>
        <taxon>Daphnia similis group</taxon>
    </lineage>
</organism>
<gene>
    <name evidence="3" type="ORF">GHT06_008686</name>
</gene>
<feature type="chain" id="PRO_5042261753" evidence="2">
    <location>
        <begin position="17"/>
        <end position="540"/>
    </location>
</feature>